<protein>
    <submittedName>
        <fullName evidence="2">Uncharacterized protein</fullName>
    </submittedName>
</protein>
<feature type="signal peptide" evidence="1">
    <location>
        <begin position="1"/>
        <end position="31"/>
    </location>
</feature>
<keyword evidence="1" id="KW-0732">Signal</keyword>
<evidence type="ECO:0000256" key="1">
    <source>
        <dbReference type="SAM" id="SignalP"/>
    </source>
</evidence>
<organism evidence="2 3">
    <name type="scientific">Candidatus Avimonoglobus intestinipullorum</name>
    <dbReference type="NCBI Taxonomy" id="2840699"/>
    <lineage>
        <taxon>Bacteria</taxon>
        <taxon>Bacillati</taxon>
        <taxon>Bacillota</taxon>
        <taxon>Clostridia</taxon>
        <taxon>Eubacteriales</taxon>
        <taxon>Candidatus Avimonoglobus</taxon>
    </lineage>
</organism>
<dbReference type="Proteomes" id="UP000824111">
    <property type="component" value="Unassembled WGS sequence"/>
</dbReference>
<reference evidence="2" key="2">
    <citation type="journal article" date="2021" name="PeerJ">
        <title>Extensive microbial diversity within the chicken gut microbiome revealed by metagenomics and culture.</title>
        <authorList>
            <person name="Gilroy R."/>
            <person name="Ravi A."/>
            <person name="Getino M."/>
            <person name="Pursley I."/>
            <person name="Horton D.L."/>
            <person name="Alikhan N.F."/>
            <person name="Baker D."/>
            <person name="Gharbi K."/>
            <person name="Hall N."/>
            <person name="Watson M."/>
            <person name="Adriaenssens E.M."/>
            <person name="Foster-Nyarko E."/>
            <person name="Jarju S."/>
            <person name="Secka A."/>
            <person name="Antonio M."/>
            <person name="Oren A."/>
            <person name="Chaudhuri R.R."/>
            <person name="La Ragione R."/>
            <person name="Hildebrand F."/>
            <person name="Pallen M.J."/>
        </authorList>
    </citation>
    <scope>NUCLEOTIDE SEQUENCE</scope>
    <source>
        <strain evidence="2">ChiSjej4B22-9803</strain>
    </source>
</reference>
<dbReference type="GO" id="GO:0010411">
    <property type="term" value="P:xyloglucan metabolic process"/>
    <property type="evidence" value="ECO:0007669"/>
    <property type="project" value="TreeGrafter"/>
</dbReference>
<dbReference type="InterPro" id="IPR002860">
    <property type="entry name" value="BNR_rpt"/>
</dbReference>
<feature type="chain" id="PRO_5039359672" evidence="1">
    <location>
        <begin position="32"/>
        <end position="971"/>
    </location>
</feature>
<dbReference type="InterPro" id="IPR015943">
    <property type="entry name" value="WD40/YVTN_repeat-like_dom_sf"/>
</dbReference>
<comment type="caution">
    <text evidence="2">The sequence shown here is derived from an EMBL/GenBank/DDBJ whole genome shotgun (WGS) entry which is preliminary data.</text>
</comment>
<dbReference type="Pfam" id="PF02012">
    <property type="entry name" value="BNR"/>
    <property type="match status" value="1"/>
</dbReference>
<dbReference type="InterPro" id="IPR052025">
    <property type="entry name" value="Xyloglucanase_GH74"/>
</dbReference>
<name>A0A9D1LUR7_9FIRM</name>
<dbReference type="EMBL" id="DVND01000070">
    <property type="protein sequence ID" value="HIU48257.1"/>
    <property type="molecule type" value="Genomic_DNA"/>
</dbReference>
<evidence type="ECO:0000313" key="3">
    <source>
        <dbReference type="Proteomes" id="UP000824111"/>
    </source>
</evidence>
<dbReference type="PANTHER" id="PTHR43739">
    <property type="entry name" value="XYLOGLUCANASE (EUROFUNG)"/>
    <property type="match status" value="1"/>
</dbReference>
<dbReference type="Gene3D" id="2.60.120.560">
    <property type="entry name" value="Exo-inulinase, domain 1"/>
    <property type="match status" value="1"/>
</dbReference>
<evidence type="ECO:0000313" key="2">
    <source>
        <dbReference type="EMBL" id="HIU48257.1"/>
    </source>
</evidence>
<gene>
    <name evidence="2" type="ORF">IAB04_02725</name>
</gene>
<reference evidence="2" key="1">
    <citation type="submission" date="2020-10" db="EMBL/GenBank/DDBJ databases">
        <authorList>
            <person name="Gilroy R."/>
        </authorList>
    </citation>
    <scope>NUCLEOTIDE SEQUENCE</scope>
    <source>
        <strain evidence="2">ChiSjej4B22-9803</strain>
    </source>
</reference>
<dbReference type="AlphaFoldDB" id="A0A9D1LUR7"/>
<dbReference type="SUPFAM" id="SSF110296">
    <property type="entry name" value="Oligoxyloglucan reducing end-specific cellobiohydrolase"/>
    <property type="match status" value="2"/>
</dbReference>
<dbReference type="PANTHER" id="PTHR43739:SF5">
    <property type="entry name" value="EXO-ALPHA-SIALIDASE"/>
    <property type="match status" value="1"/>
</dbReference>
<dbReference type="Gene3D" id="2.130.10.10">
    <property type="entry name" value="YVTN repeat-like/Quinoprotein amine dehydrogenase"/>
    <property type="match status" value="2"/>
</dbReference>
<dbReference type="CDD" id="cd15482">
    <property type="entry name" value="Sialidase_non-viral"/>
    <property type="match status" value="1"/>
</dbReference>
<accession>A0A9D1LUR7</accession>
<sequence>MAKGSDGMSVRKCIQFALLGLLLAWGQTCCAQSEYAWSTVPFGGGGYITGIVTHPADPELVYARTDVSGAYRWENGKWVSMTEQFTEKNFYGVAGLAVDPGDPDTVYMAVGKYPDQPCDVLKSDDRGVSWSSCSFPQTFSANGDLRAFGECIAVSPLDSNVVYVGTESGGLWKSSDGGGTWQAVAGVPESSPVRCLIFDGAALYAASYSGGVYKITSEHCEKIQGSPPAVRRMAVADGALYMAGAGLYKYAEGSVSMLPVESGVSYISGLDARGQFIVISANTGNIMKFPLYYSTDGGQTWNNAFRRETHNSTIPWFRDEYFSSSTSCVAISWKDSRRVMLGDWHGIWMTEDITAGHTVWTNPMEGIEESVPFWAVSTPSGARLITALADTDGARYTAFDAYPENVHDAPRLMSTTSIDFCEEAPEFVARVGVKTDNATGDGGYSLDNGVTWNPFPNFPKDENGAAYRGGRIAVSARMQDNGFPVLLLLTIGGPAYRSVDGGTVWTEITDFPPGLDQGYWSWKARIVSDRTDGSRFYAATDTGLYRSDDSGISWTKTAEDVLLSIKSDFGRPGALWGMDRQGRLLRSLDGGEHFEQIYGTSGVTGFDFGKGRAGCTSSAVYFCGYYNGCFGVFQSDDYGASFRHISAGAKNLYNEASFVTADRQEYGAVYIGTNGSGILRAEFLESRDEEFSEDFEKLTALPDTWECSGVSTVAQNQYNHELKLGAWISGSMEGKAVYKGVRLDNNVFMLAFRANNQGNAAGNICNVYFNYHDNSGRVSAYQLSLAGGEAGGAELRRIIGGESALLAVAETGGANKNANYTVEYQDGRIRINRNGIVIIDILDEMPVSSGYFGFEAVNTVVNIDDIQMTLPEVVLIDNVVYSEGREVPAALDAARGKELTVELTLFRRQAGTYGNVLYSVFDSCGRLQAAGFAHGDTLAADIPAALPEGCALWLYVWDQSMKPGIAKIPGI</sequence>
<proteinExistence type="predicted"/>